<name>A0A9W6Z3V7_AMBMO</name>
<feature type="transmembrane region" description="Helical" evidence="2">
    <location>
        <begin position="55"/>
        <end position="78"/>
    </location>
</feature>
<dbReference type="PANTHER" id="PTHR39153:SF1">
    <property type="entry name" value="AGR244WP"/>
    <property type="match status" value="1"/>
</dbReference>
<keyword evidence="2" id="KW-0812">Transmembrane</keyword>
<dbReference type="InterPro" id="IPR038882">
    <property type="entry name" value="Rcf3"/>
</dbReference>
<keyword evidence="2" id="KW-0472">Membrane</keyword>
<evidence type="ECO:0000313" key="4">
    <source>
        <dbReference type="Proteomes" id="UP001165063"/>
    </source>
</evidence>
<accession>A0A9W6Z3V7</accession>
<comment type="caution">
    <text evidence="3">The sequence shown here is derived from an EMBL/GenBank/DDBJ whole genome shotgun (WGS) entry which is preliminary data.</text>
</comment>
<dbReference type="PANTHER" id="PTHR39153">
    <property type="entry name" value="AGR244WP"/>
    <property type="match status" value="1"/>
</dbReference>
<dbReference type="Proteomes" id="UP001165063">
    <property type="component" value="Unassembled WGS sequence"/>
</dbReference>
<evidence type="ECO:0000313" key="3">
    <source>
        <dbReference type="EMBL" id="GMG47298.1"/>
    </source>
</evidence>
<feature type="compositionally biased region" description="Low complexity" evidence="1">
    <location>
        <begin position="1"/>
        <end position="14"/>
    </location>
</feature>
<dbReference type="OrthoDB" id="3979469at2759"/>
<feature type="region of interest" description="Disordered" evidence="1">
    <location>
        <begin position="1"/>
        <end position="28"/>
    </location>
</feature>
<dbReference type="AlphaFoldDB" id="A0A9W6Z3V7"/>
<keyword evidence="2" id="KW-1133">Transmembrane helix</keyword>
<gene>
    <name evidence="3" type="ORF">Amon01_000695800</name>
</gene>
<reference evidence="3" key="1">
    <citation type="submission" date="2023-04" db="EMBL/GenBank/DDBJ databases">
        <title>Ambrosiozyma monospora NBRC 1965.</title>
        <authorList>
            <person name="Ichikawa N."/>
            <person name="Sato H."/>
            <person name="Tonouchi N."/>
        </authorList>
    </citation>
    <scope>NUCLEOTIDE SEQUENCE</scope>
    <source>
        <strain evidence="3">NBRC 1965</strain>
    </source>
</reference>
<keyword evidence="4" id="KW-1185">Reference proteome</keyword>
<evidence type="ECO:0000256" key="1">
    <source>
        <dbReference type="SAM" id="MobiDB-lite"/>
    </source>
</evidence>
<dbReference type="EMBL" id="BSXU01004754">
    <property type="protein sequence ID" value="GMG47298.1"/>
    <property type="molecule type" value="Genomic_DNA"/>
</dbReference>
<evidence type="ECO:0000256" key="2">
    <source>
        <dbReference type="SAM" id="Phobius"/>
    </source>
</evidence>
<sequence>MSSSSPTDSSKQTSEMTASAATIKPAPTQEPKFDYDLAVSKQNTKTSKIEKLSSLIIKSTIIGGLYGMLFSIPTELFIRWRSPFYRSFGTRIRVFYHTIRVAYGASFYTEREVMRFEEVTRIEDERKRQQLIELSVLQGLYTGEEEGYKISKK</sequence>
<organism evidence="3 4">
    <name type="scientific">Ambrosiozyma monospora</name>
    <name type="common">Yeast</name>
    <name type="synonym">Endomycopsis monosporus</name>
    <dbReference type="NCBI Taxonomy" id="43982"/>
    <lineage>
        <taxon>Eukaryota</taxon>
        <taxon>Fungi</taxon>
        <taxon>Dikarya</taxon>
        <taxon>Ascomycota</taxon>
        <taxon>Saccharomycotina</taxon>
        <taxon>Pichiomycetes</taxon>
        <taxon>Pichiales</taxon>
        <taxon>Pichiaceae</taxon>
        <taxon>Ambrosiozyma</taxon>
    </lineage>
</organism>
<protein>
    <submittedName>
        <fullName evidence="3">Unnamed protein product</fullName>
    </submittedName>
</protein>
<proteinExistence type="predicted"/>